<protein>
    <submittedName>
        <fullName evidence="2">Uncharacterized protein</fullName>
    </submittedName>
</protein>
<name>A0A914DF47_9BILA</name>
<evidence type="ECO:0000313" key="2">
    <source>
        <dbReference type="WBParaSite" id="ACRNAN_scaffold2359.g11981.t1"/>
    </source>
</evidence>
<accession>A0A914DF47</accession>
<sequence>MLHGDVMGNRYRLEASTVEDGRICDLRLPNHVLMAVETDFHDPETYFRVVGTNGNQRWTFGLPRVFSHNSTVPYHGYEREYTSVWFTPCDRSAILLNSKNTKDAIIFMMKELPEEKLALYKDPIKCDDYLGLF</sequence>
<keyword evidence="1" id="KW-1185">Reference proteome</keyword>
<proteinExistence type="predicted"/>
<dbReference type="WBParaSite" id="ACRNAN_scaffold2359.g11981.t1">
    <property type="protein sequence ID" value="ACRNAN_scaffold2359.g11981.t1"/>
    <property type="gene ID" value="ACRNAN_scaffold2359.g11981"/>
</dbReference>
<dbReference type="AlphaFoldDB" id="A0A914DF47"/>
<organism evidence="1 2">
    <name type="scientific">Acrobeloides nanus</name>
    <dbReference type="NCBI Taxonomy" id="290746"/>
    <lineage>
        <taxon>Eukaryota</taxon>
        <taxon>Metazoa</taxon>
        <taxon>Ecdysozoa</taxon>
        <taxon>Nematoda</taxon>
        <taxon>Chromadorea</taxon>
        <taxon>Rhabditida</taxon>
        <taxon>Tylenchina</taxon>
        <taxon>Cephalobomorpha</taxon>
        <taxon>Cephaloboidea</taxon>
        <taxon>Cephalobidae</taxon>
        <taxon>Acrobeloides</taxon>
    </lineage>
</organism>
<dbReference type="Proteomes" id="UP000887540">
    <property type="component" value="Unplaced"/>
</dbReference>
<evidence type="ECO:0000313" key="1">
    <source>
        <dbReference type="Proteomes" id="UP000887540"/>
    </source>
</evidence>
<reference evidence="2" key="1">
    <citation type="submission" date="2022-11" db="UniProtKB">
        <authorList>
            <consortium name="WormBaseParasite"/>
        </authorList>
    </citation>
    <scope>IDENTIFICATION</scope>
</reference>